<dbReference type="InterPro" id="IPR013783">
    <property type="entry name" value="Ig-like_fold"/>
</dbReference>
<dbReference type="CDD" id="cd00096">
    <property type="entry name" value="Ig"/>
    <property type="match status" value="1"/>
</dbReference>
<accession>A0AAD9KFI6</accession>
<evidence type="ECO:0000259" key="14">
    <source>
        <dbReference type="PROSITE" id="PS50835"/>
    </source>
</evidence>
<evidence type="ECO:0000256" key="6">
    <source>
        <dbReference type="ARBA" id="ARBA00022737"/>
    </source>
</evidence>
<dbReference type="EMBL" id="JAODUP010000004">
    <property type="protein sequence ID" value="KAK2170150.1"/>
    <property type="molecule type" value="Genomic_DNA"/>
</dbReference>
<evidence type="ECO:0000256" key="10">
    <source>
        <dbReference type="ARBA" id="ARBA00023319"/>
    </source>
</evidence>
<organism evidence="15 16">
    <name type="scientific">Paralvinella palmiformis</name>
    <dbReference type="NCBI Taxonomy" id="53620"/>
    <lineage>
        <taxon>Eukaryota</taxon>
        <taxon>Metazoa</taxon>
        <taxon>Spiralia</taxon>
        <taxon>Lophotrochozoa</taxon>
        <taxon>Annelida</taxon>
        <taxon>Polychaeta</taxon>
        <taxon>Sedentaria</taxon>
        <taxon>Canalipalpata</taxon>
        <taxon>Terebellida</taxon>
        <taxon>Terebelliformia</taxon>
        <taxon>Alvinellidae</taxon>
        <taxon>Paralvinella</taxon>
    </lineage>
</organism>
<comment type="similarity">
    <text evidence="2">Belongs to the protein kinase superfamily. CAMK Ser/Thr protein kinase family.</text>
</comment>
<dbReference type="InterPro" id="IPR003598">
    <property type="entry name" value="Ig_sub2"/>
</dbReference>
<dbReference type="CDD" id="cd11856">
    <property type="entry name" value="SH3_p47phox_like"/>
    <property type="match status" value="1"/>
</dbReference>
<protein>
    <recommendedName>
        <fullName evidence="17">Titin-like</fullName>
    </recommendedName>
</protein>
<dbReference type="SUPFAM" id="SSF50044">
    <property type="entry name" value="SH3-domain"/>
    <property type="match status" value="1"/>
</dbReference>
<dbReference type="FunFam" id="2.60.40.10:FF:000107">
    <property type="entry name" value="Myosin, light chain kinase a"/>
    <property type="match status" value="3"/>
</dbReference>
<feature type="region of interest" description="Disordered" evidence="12">
    <location>
        <begin position="2242"/>
        <end position="2267"/>
    </location>
</feature>
<dbReference type="SMART" id="SM00326">
    <property type="entry name" value="SH3"/>
    <property type="match status" value="1"/>
</dbReference>
<keyword evidence="3 11" id="KW-0728">SH3 domain</keyword>
<dbReference type="SUPFAM" id="SSF48726">
    <property type="entry name" value="Immunoglobulin"/>
    <property type="match status" value="10"/>
</dbReference>
<reference evidence="15" key="1">
    <citation type="journal article" date="2023" name="Mol. Biol. Evol.">
        <title>Third-Generation Sequencing Reveals the Adaptive Role of the Epigenome in Three Deep-Sea Polychaetes.</title>
        <authorList>
            <person name="Perez M."/>
            <person name="Aroh O."/>
            <person name="Sun Y."/>
            <person name="Lan Y."/>
            <person name="Juniper S.K."/>
            <person name="Young C.R."/>
            <person name="Angers B."/>
            <person name="Qian P.Y."/>
        </authorList>
    </citation>
    <scope>NUCLEOTIDE SEQUENCE</scope>
    <source>
        <strain evidence="15">P08H-3</strain>
    </source>
</reference>
<evidence type="ECO:0000256" key="5">
    <source>
        <dbReference type="ARBA" id="ARBA00022729"/>
    </source>
</evidence>
<comment type="subcellular location">
    <subcellularLocation>
        <location evidence="1">Cytoplasm</location>
        <location evidence="1">Myofibril</location>
    </subcellularLocation>
</comment>
<comment type="caution">
    <text evidence="15">The sequence shown here is derived from an EMBL/GenBank/DDBJ whole genome shotgun (WGS) entry which is preliminary data.</text>
</comment>
<dbReference type="GO" id="GO:0060298">
    <property type="term" value="P:positive regulation of sarcomere organization"/>
    <property type="evidence" value="ECO:0007669"/>
    <property type="project" value="UniProtKB-ARBA"/>
</dbReference>
<keyword evidence="6" id="KW-0677">Repeat</keyword>
<feature type="region of interest" description="Disordered" evidence="12">
    <location>
        <begin position="2652"/>
        <end position="2671"/>
    </location>
</feature>
<evidence type="ECO:0000256" key="4">
    <source>
        <dbReference type="ARBA" id="ARBA00022490"/>
    </source>
</evidence>
<name>A0AAD9KFI6_9ANNE</name>
<dbReference type="Pfam" id="PF07653">
    <property type="entry name" value="SH3_2"/>
    <property type="match status" value="1"/>
</dbReference>
<evidence type="ECO:0000313" key="16">
    <source>
        <dbReference type="Proteomes" id="UP001208570"/>
    </source>
</evidence>
<dbReference type="Pfam" id="PF07679">
    <property type="entry name" value="I-set"/>
    <property type="match status" value="10"/>
</dbReference>
<evidence type="ECO:0000256" key="8">
    <source>
        <dbReference type="ARBA" id="ARBA00022840"/>
    </source>
</evidence>
<evidence type="ECO:0000256" key="2">
    <source>
        <dbReference type="ARBA" id="ARBA00006692"/>
    </source>
</evidence>
<feature type="domain" description="Ig-like" evidence="14">
    <location>
        <begin position="3301"/>
        <end position="3389"/>
    </location>
</feature>
<dbReference type="Proteomes" id="UP001208570">
    <property type="component" value="Unassembled WGS sequence"/>
</dbReference>
<feature type="domain" description="Ig-like" evidence="14">
    <location>
        <begin position="2695"/>
        <end position="2787"/>
    </location>
</feature>
<dbReference type="InterPro" id="IPR003599">
    <property type="entry name" value="Ig_sub"/>
</dbReference>
<evidence type="ECO:0000256" key="12">
    <source>
        <dbReference type="SAM" id="MobiDB-lite"/>
    </source>
</evidence>
<keyword evidence="4" id="KW-0963">Cytoplasm</keyword>
<feature type="domain" description="Ig-like" evidence="14">
    <location>
        <begin position="2421"/>
        <end position="2507"/>
    </location>
</feature>
<feature type="compositionally biased region" description="Low complexity" evidence="12">
    <location>
        <begin position="2243"/>
        <end position="2255"/>
    </location>
</feature>
<keyword evidence="8" id="KW-0067">ATP-binding</keyword>
<evidence type="ECO:0000313" key="15">
    <source>
        <dbReference type="EMBL" id="KAK2170150.1"/>
    </source>
</evidence>
<evidence type="ECO:0000256" key="11">
    <source>
        <dbReference type="PROSITE-ProRule" id="PRU00192"/>
    </source>
</evidence>
<feature type="domain" description="Ig-like" evidence="14">
    <location>
        <begin position="3400"/>
        <end position="3488"/>
    </location>
</feature>
<evidence type="ECO:0000256" key="1">
    <source>
        <dbReference type="ARBA" id="ARBA00004657"/>
    </source>
</evidence>
<feature type="region of interest" description="Disordered" evidence="12">
    <location>
        <begin position="3783"/>
        <end position="3848"/>
    </location>
</feature>
<dbReference type="PANTHER" id="PTHR12231">
    <property type="entry name" value="CTX-RELATED TYPE I TRANSMEMBRANE PROTEIN"/>
    <property type="match status" value="1"/>
</dbReference>
<evidence type="ECO:0000259" key="13">
    <source>
        <dbReference type="PROSITE" id="PS50002"/>
    </source>
</evidence>
<dbReference type="SMART" id="SM00409">
    <property type="entry name" value="IG"/>
    <property type="match status" value="10"/>
</dbReference>
<dbReference type="GO" id="GO:0005524">
    <property type="term" value="F:ATP binding"/>
    <property type="evidence" value="ECO:0007669"/>
    <property type="project" value="UniProtKB-KW"/>
</dbReference>
<dbReference type="InterPro" id="IPR036179">
    <property type="entry name" value="Ig-like_dom_sf"/>
</dbReference>
<feature type="compositionally biased region" description="Polar residues" evidence="12">
    <location>
        <begin position="2662"/>
        <end position="2671"/>
    </location>
</feature>
<dbReference type="PROSITE" id="PS50002">
    <property type="entry name" value="SH3"/>
    <property type="match status" value="1"/>
</dbReference>
<feature type="region of interest" description="Disordered" evidence="12">
    <location>
        <begin position="2022"/>
        <end position="2043"/>
    </location>
</feature>
<proteinExistence type="inferred from homology"/>
<feature type="compositionally biased region" description="Basic and acidic residues" evidence="12">
    <location>
        <begin position="2256"/>
        <end position="2267"/>
    </location>
</feature>
<dbReference type="GO" id="GO:0030016">
    <property type="term" value="C:myofibril"/>
    <property type="evidence" value="ECO:0007669"/>
    <property type="project" value="UniProtKB-SubCell"/>
</dbReference>
<evidence type="ECO:0000256" key="7">
    <source>
        <dbReference type="ARBA" id="ARBA00022741"/>
    </source>
</evidence>
<evidence type="ECO:0008006" key="17">
    <source>
        <dbReference type="Google" id="ProtNLM"/>
    </source>
</evidence>
<feature type="domain" description="Ig-like" evidence="14">
    <location>
        <begin position="2852"/>
        <end position="2940"/>
    </location>
</feature>
<keyword evidence="7" id="KW-0547">Nucleotide-binding</keyword>
<dbReference type="FunFam" id="2.60.40.10:FF:000147">
    <property type="entry name" value="Myosin light chain kinase"/>
    <property type="match status" value="1"/>
</dbReference>
<keyword evidence="5" id="KW-0732">Signal</keyword>
<dbReference type="SMART" id="SM00408">
    <property type="entry name" value="IGc2"/>
    <property type="match status" value="8"/>
</dbReference>
<dbReference type="InterPro" id="IPR013098">
    <property type="entry name" value="Ig_I-set"/>
</dbReference>
<dbReference type="PANTHER" id="PTHR12231:SF218">
    <property type="entry name" value="MICROFIBRILLAR-ASSOCIATED PROTEIN 3-LIKE"/>
    <property type="match status" value="1"/>
</dbReference>
<feature type="domain" description="Ig-like" evidence="14">
    <location>
        <begin position="2946"/>
        <end position="3036"/>
    </location>
</feature>
<feature type="compositionally biased region" description="Acidic residues" evidence="12">
    <location>
        <begin position="2022"/>
        <end position="2032"/>
    </location>
</feature>
<dbReference type="FunFam" id="2.60.40.10:FF:000032">
    <property type="entry name" value="palladin isoform X1"/>
    <property type="match status" value="2"/>
</dbReference>
<feature type="compositionally biased region" description="Low complexity" evidence="12">
    <location>
        <begin position="3790"/>
        <end position="3804"/>
    </location>
</feature>
<keyword evidence="16" id="KW-1185">Reference proteome</keyword>
<dbReference type="InterPro" id="IPR007110">
    <property type="entry name" value="Ig-like_dom"/>
</dbReference>
<feature type="domain" description="Ig-like" evidence="14">
    <location>
        <begin position="3708"/>
        <end position="3796"/>
    </location>
</feature>
<keyword evidence="10" id="KW-0393">Immunoglobulin domain</keyword>
<dbReference type="FunFam" id="2.60.40.10:FF:000080">
    <property type="entry name" value="Myosin light chain kinase, smooth muscle"/>
    <property type="match status" value="1"/>
</dbReference>
<dbReference type="InterPro" id="IPR036028">
    <property type="entry name" value="SH3-like_dom_sf"/>
</dbReference>
<dbReference type="InterPro" id="IPR001452">
    <property type="entry name" value="SH3_domain"/>
</dbReference>
<evidence type="ECO:0000256" key="9">
    <source>
        <dbReference type="ARBA" id="ARBA00023157"/>
    </source>
</evidence>
<feature type="compositionally biased region" description="Basic and acidic residues" evidence="12">
    <location>
        <begin position="3810"/>
        <end position="3823"/>
    </location>
</feature>
<feature type="domain" description="Ig-like" evidence="14">
    <location>
        <begin position="3497"/>
        <end position="3589"/>
    </location>
</feature>
<dbReference type="GO" id="GO:0045989">
    <property type="term" value="P:positive regulation of striated muscle contraction"/>
    <property type="evidence" value="ECO:0007669"/>
    <property type="project" value="UniProtKB-ARBA"/>
</dbReference>
<dbReference type="PROSITE" id="PS50835">
    <property type="entry name" value="IG_LIKE"/>
    <property type="match status" value="10"/>
</dbReference>
<feature type="domain" description="Ig-like" evidence="14">
    <location>
        <begin position="3593"/>
        <end position="3627"/>
    </location>
</feature>
<feature type="domain" description="SH3" evidence="13">
    <location>
        <begin position="2328"/>
        <end position="2389"/>
    </location>
</feature>
<dbReference type="Gene3D" id="2.60.40.10">
    <property type="entry name" value="Immunoglobulins"/>
    <property type="match status" value="10"/>
</dbReference>
<feature type="domain" description="Ig-like" evidence="14">
    <location>
        <begin position="2529"/>
        <end position="2619"/>
    </location>
</feature>
<evidence type="ECO:0000256" key="3">
    <source>
        <dbReference type="ARBA" id="ARBA00022443"/>
    </source>
</evidence>
<sequence length="3848" mass="428382">MKETQQAVEFDISTAGIEMKPETQVQEVTSEVKLETISKDVIIPAGEEVKPEAVEIEISTAGIEMKPETQVQETTTEVKQETVIEEVVIQSGQEITPQEVQFDISTAGIEMKPETQVQEVTSEVMLETISKDVIIPAGDEVKPEAVEIEISTAGIEMKPETKAGIEMKPETQVQEVTSEVKPETVSQEIIIPVGEEVQPQSVEFDISTAGIEMKPETQVQEVTSEVTLETVSQEVIIPAGEEVKPQAVEFDISTAGIEMKPETQVQEVTTEIKPETVSQEIVVPAGEEVHPQAIEFDISTAGIEMKPETQVQEVTSEVKPETVSHEIIIPVGEEVQPQSVEFDISTAGIEMKPETQVQEVTSEVTLETVSQEVIIPAGEEVKPQAVEFDISTAGIEMKPETQVQEVTTEMKPETVSQEIVVPAGEEVQPQAVEFDISTAGIEMKPETQVQETTSEVKQETVTEDVIIQAGQEITPQEVQFDITTAGIEKKPETQVQETTTEVKQETVSEDVVIQTGQEIALQEVQFGMATAGIGMKPETQVLEITSEVKPETISEDVVIPTGKEVKPQAVEFDISTANIEMKPEIQVQEITSEIRPDVVSEELTPQEEELIPSEIQSDISTAVIKPEPVTEVIERTERISPETIVAFDTKPGEEVVSVEVMKEISVADVAIVPMTETTEQHVELSSEIVSEGVQLETSDSLYPSEVQLQVTTADIKDVPEMLVQEATAELQPETASEEVLSESRVEIQPSHISLDTSTIRLQVTPESQTPEVTEVMKIECITEAMSVDLKEPIKPSVISVDVSTAAVEDMPETQAKQLIEELKPETVTEEVCVESDLEMQPIDVVMDTTMAELTKQPEMQALEVVDVVGHETVSEDLVVQPQQDLHPEEVTADTTTAAVELQPEMLIEEATSADQKEDVAEDIFFDADETVEPSDIEFDFPVVSVTTKPMTEVEEIIQQDMPEATTEEFTFQMTEEVQPLDVEHMITVETSDQPQTKITEMSQELQPEMVKEEEVQLEKEEIQPSEIQLDIATAEIQETPEMQVQQITQDIKPETVAEGIIVEMGEILPKEIQTDISLADVIITPEMQISEQRMEMKPEVTAERLVSETGETLLSHVIPLETSKAQLEMHPETLVGIVSADTQPDYLSDTTVQSEEIILPSQVELVVPDIQVEKQPELLEHEKVVTGVIFQKGFLLKAEESTLEGSTAEMSVKPVHTEEHISESIIPFTSKEAILVKQKEEQQMLQVDVAPSVDKQETSKLEMKLPGQYIQETVAVGHKHEVSQQDVEFHITASGIETKQDESRIIIIKKEAVTEEELKESEDVKVVDVAVTKTAQLEEETDVTQLHVELKADTQIEELVQELQPEVISTELVVKPSETAEVSEVQFDVSTAVMQPTEVQYDAQIAEVEIKPETETVEPMQDVSRETISIEIQSTPEERVSEQKPVQLTAGQVEELHEEQPDTVRDFGEVEEIKQLTGVEIQPQELAEVHDVAETMTLEDREDISEEIVHEQILPEGEQIQPSSYEVQVTTLSVGEKPETQIEELVQELQPDVISTELVVKPSETAEVSEVQFDVSTAEMQPTEVQYDAQIAEVEIKPETETVEPMQDVSRETISIEIQSTPEERVSEQKPVQLTAGQVEELHEEQPDTVRDFGEVEEIKQLTGVEIQPQEVAEVHDVAETMTLEDREDISEEIVHEQILPEGEQIQPSSYEVQVTTLSVGEKPETQIEELVQELQPQDTSTELVVKPSEAAEVSEIQFDGSTAVIQSPEVSYDTQIAEIEMKPETEMTESVHEISKESLVAKIHPENKGDVYVEKPSEAIIKDFVVESDEISLPAESVVETYTVTQEPDLTSAEVFIRAAQPDTISESDVLSEISQPDEITDQVAEDLHHSEIVQPTMDANIVFDVSSLQPVEPLVSDVKHDFSVIDSETVVLEHTSEETTETEKPIIKHLMPCEVTTIEQVTEVAPGPTEEVSVTEQPQVITLEEETVDLTVKPEAKEEVTDEVDFTLKEEVKEEIVKEVEEEVKEDDSIPSDSESSADSVVLNTPHTKLTDESGPECMEETHSEIRLDTGIFVQVDKPKAVTKDEAEPFEHVKSENPEIEIATGIFSEALDQPAFTTEEASCHDPAKQPSVLDLKVDDDDDDDSGMFSKITEAIEARFKRKSDAGLGHIQNAERDTSQENSEEIITVKPVDVPSRSSSMMTLHLEADKTYKTTECEVHDEVTIHSKVKQTRTVRMELSEHGGVSVEESSQVETETKLSESRTKIEKEDTLVTHKLGREMSVNDVESSLLVPQSPATSLRSLNQSMDTTESGDIILLPEGSISLESEQTLYRAICAYEPEADEVLSLHEGENVEVIDNSQDDWWMVRKLFNNRVGWVPGNYLKEKMEYDRMVQEELQNWIAKLPSESMAEEDLTREGAPPVFSESLSSQVVIDGSSVQLNCKISGWPRPNITWFRESTLLRPSPDFMQFYEDDNVCSLVIKEVYPEDNGRYTVVAKNLHGTATCSCDVIVEAPVPEKKPERDEHVAPSVIKKPKAQVVDEGVDVVFECTLVANPTPEIIWYKDEIIIESSEHYEVELKQEANTYFTCLTVHNVQLSDAGKYKLQAKNELGETKAVVSMVVKEVKKKVDLKATLKKVKKEEEEKKEEVVEEVSSSKIAPPSEQQSPVKTTSVLHATITPPRHDSRGLMKHKQVEKIQMVEKPVDLTVTEGESARFTCRLSDFSSPSILWFFQGRPIMDDEVYTLEHDNDTGCYSLYLPEAFPEDEGCYTVRASDHSGMVEASALLTVIEITEETVSETLTTKEEEEATMKIDKYLSKPVTVDVELRIELKEHDTFEHSEFFIYINKTGEAPHFKHALTTLNITLGQPFKLEAELEPAESKPSFKWYKNEVEITDMRYIIDFSETIITLTVDTSIIEDNATYMLRVTNEFGECTCSADVTIIYEPPTFTKPLVDMSVMLTDTATFECTFAGIPQPEPKWYISGVDVWECEKYHVESHEMITSLTVSQVTMDDTEMEYLCKITNPVGEAKTTAKMLPQGVHCSALANKPSFSITALQVAPAEVNLRSSDSNVHFPVSVCQWSKPDNCSCSTETSQFDASRRSHDHQINQLVLFQTSCPFKTHSPEVQCHTTSSLASFNEAECKKVVASSISDSNAMSSIQQAYYKEGSHINSDLDSDSSFTSDGDRLIGIDCLDRSSELGCHMEITYERLADNIASNYSSSTVMSSTGQLSDTDTNTSLSVDTHPIDVRCASIGHLQFESHQSEDHSSNGAVDVHISEIGHCNKVVKEYSVCDKRLNVGKGPKILSGPKDFTVTEEDCVTITCVYKATPAPTFTWYKDQETITLGDRYRAEFTSETVTLTIPKSVVEDSAEYSLKLENPVGSDVFKVTVTVLKREPKGSPPEFVIKIKPSKVKEGEVADFSCQVIGEPAPELTWFFNRQPLEGAGRYTLVQKNELQILQVVDVVPEDTGEYVVKAKNPFGEVSCSAKLDVKHVPREPPHFIIAIDNVETVLGESAHFYCQATGIPVPEILWYRTGKQIRDDHKFIIQSNQFDDCSDSTLIIVDVKQADTGPYNALAVNESGKALCEGELEDIPPEFIETYPDTTIEIKKNLTLTCKVTGKPDPTVKWYSSQRDISVLYIVDAPYLVQEKMEPPVFVQKPFNKDVKEGVKVRFDAVVKGVPLPDITCVVSVIWNQNEVIVILYPVKQEKPKFLKKPTDQEVPEQEDAIFETEVSGKPEPEVEWFYGEKKLEPADLIIYQKDGTKHSLTLKTVQLQQAGTYTVKATNPTGSQSASAKLKVKKLAAPEPVEEPIEAKEAPKTKEPRKSSLQPPEFVETYTDTTIQGKGNPGA</sequence>
<keyword evidence="9" id="KW-1015">Disulfide bond</keyword>
<dbReference type="Gene3D" id="2.30.30.40">
    <property type="entry name" value="SH3 Domains"/>
    <property type="match status" value="1"/>
</dbReference>
<feature type="compositionally biased region" description="Low complexity" evidence="12">
    <location>
        <begin position="2033"/>
        <end position="2042"/>
    </location>
</feature>
<gene>
    <name evidence="15" type="ORF">LSH36_4g16004</name>
</gene>
<dbReference type="FunFam" id="2.60.40.10:FF:000425">
    <property type="entry name" value="Myosin light chain kinase"/>
    <property type="match status" value="1"/>
</dbReference>
<dbReference type="InterPro" id="IPR051170">
    <property type="entry name" value="Neural/epithelial_adhesion"/>
</dbReference>